<feature type="transmembrane region" description="Helical" evidence="7">
    <location>
        <begin position="260"/>
        <end position="286"/>
    </location>
</feature>
<dbReference type="PANTHER" id="PTHR43549:SF3">
    <property type="entry name" value="MULTIDRUG RESISTANCE PROTEIN YPNP-RELATED"/>
    <property type="match status" value="1"/>
</dbReference>
<evidence type="ECO:0000313" key="8">
    <source>
        <dbReference type="EMBL" id="HFB55109.1"/>
    </source>
</evidence>
<dbReference type="GO" id="GO:0005886">
    <property type="term" value="C:plasma membrane"/>
    <property type="evidence" value="ECO:0007669"/>
    <property type="project" value="UniProtKB-SubCell"/>
</dbReference>
<dbReference type="PANTHER" id="PTHR43549">
    <property type="entry name" value="MULTIDRUG RESISTANCE PROTEIN YPNP-RELATED"/>
    <property type="match status" value="1"/>
</dbReference>
<dbReference type="InterPro" id="IPR002528">
    <property type="entry name" value="MATE_fam"/>
</dbReference>
<dbReference type="InterPro" id="IPR052031">
    <property type="entry name" value="Membrane_Transporter-Flippase"/>
</dbReference>
<evidence type="ECO:0000256" key="3">
    <source>
        <dbReference type="ARBA" id="ARBA00022475"/>
    </source>
</evidence>
<feature type="non-terminal residue" evidence="8">
    <location>
        <position position="1"/>
    </location>
</feature>
<feature type="transmembrane region" description="Helical" evidence="7">
    <location>
        <begin position="229"/>
        <end position="248"/>
    </location>
</feature>
<evidence type="ECO:0000256" key="1">
    <source>
        <dbReference type="ARBA" id="ARBA00004651"/>
    </source>
</evidence>
<dbReference type="NCBIfam" id="TIGR00797">
    <property type="entry name" value="matE"/>
    <property type="match status" value="1"/>
</dbReference>
<name>A0A7C3FY98_9PROT</name>
<dbReference type="GO" id="GO:0015297">
    <property type="term" value="F:antiporter activity"/>
    <property type="evidence" value="ECO:0007669"/>
    <property type="project" value="InterPro"/>
</dbReference>
<accession>A0A7C3FY98</accession>
<comment type="subcellular location">
    <subcellularLocation>
        <location evidence="1">Cell membrane</location>
        <topology evidence="1">Multi-pass membrane protein</topology>
    </subcellularLocation>
</comment>
<keyword evidence="2" id="KW-0813">Transport</keyword>
<evidence type="ECO:0000256" key="6">
    <source>
        <dbReference type="ARBA" id="ARBA00023136"/>
    </source>
</evidence>
<feature type="transmembrane region" description="Helical" evidence="7">
    <location>
        <begin position="113"/>
        <end position="132"/>
    </location>
</feature>
<evidence type="ECO:0000256" key="7">
    <source>
        <dbReference type="SAM" id="Phobius"/>
    </source>
</evidence>
<reference evidence="8" key="1">
    <citation type="journal article" date="2020" name="mSystems">
        <title>Genome- and Community-Level Interaction Insights into Carbon Utilization and Element Cycling Functions of Hydrothermarchaeota in Hydrothermal Sediment.</title>
        <authorList>
            <person name="Zhou Z."/>
            <person name="Liu Y."/>
            <person name="Xu W."/>
            <person name="Pan J."/>
            <person name="Luo Z.H."/>
            <person name="Li M."/>
        </authorList>
    </citation>
    <scope>NUCLEOTIDE SEQUENCE [LARGE SCALE GENOMIC DNA]</scope>
    <source>
        <strain evidence="8">HyVt-489</strain>
    </source>
</reference>
<dbReference type="EMBL" id="DRMN01000276">
    <property type="protein sequence ID" value="HFB55109.1"/>
    <property type="molecule type" value="Genomic_DNA"/>
</dbReference>
<keyword evidence="6 7" id="KW-0472">Membrane</keyword>
<organism evidence="8">
    <name type="scientific">Hellea balneolensis</name>
    <dbReference type="NCBI Taxonomy" id="287478"/>
    <lineage>
        <taxon>Bacteria</taxon>
        <taxon>Pseudomonadati</taxon>
        <taxon>Pseudomonadota</taxon>
        <taxon>Alphaproteobacteria</taxon>
        <taxon>Maricaulales</taxon>
        <taxon>Robiginitomaculaceae</taxon>
        <taxon>Hellea</taxon>
    </lineage>
</organism>
<dbReference type="Pfam" id="PF01554">
    <property type="entry name" value="MatE"/>
    <property type="match status" value="2"/>
</dbReference>
<evidence type="ECO:0000256" key="2">
    <source>
        <dbReference type="ARBA" id="ARBA00022448"/>
    </source>
</evidence>
<feature type="transmembrane region" description="Helical" evidence="7">
    <location>
        <begin position="364"/>
        <end position="384"/>
    </location>
</feature>
<keyword evidence="5 7" id="KW-1133">Transmembrane helix</keyword>
<feature type="transmembrane region" description="Helical" evidence="7">
    <location>
        <begin position="80"/>
        <end position="101"/>
    </location>
</feature>
<keyword evidence="4 7" id="KW-0812">Transmembrane</keyword>
<dbReference type="Proteomes" id="UP000886042">
    <property type="component" value="Unassembled WGS sequence"/>
</dbReference>
<feature type="transmembrane region" description="Helical" evidence="7">
    <location>
        <begin position="185"/>
        <end position="209"/>
    </location>
</feature>
<feature type="transmembrane region" description="Helical" evidence="7">
    <location>
        <begin position="337"/>
        <end position="358"/>
    </location>
</feature>
<feature type="transmembrane region" description="Helical" evidence="7">
    <location>
        <begin position="37"/>
        <end position="60"/>
    </location>
</feature>
<evidence type="ECO:0000256" key="5">
    <source>
        <dbReference type="ARBA" id="ARBA00022989"/>
    </source>
</evidence>
<feature type="transmembrane region" description="Helical" evidence="7">
    <location>
        <begin position="306"/>
        <end position="330"/>
    </location>
</feature>
<gene>
    <name evidence="8" type="ORF">ENJ46_04220</name>
</gene>
<comment type="caution">
    <text evidence="8">The sequence shown here is derived from an EMBL/GenBank/DDBJ whole genome shotgun (WGS) entry which is preliminary data.</text>
</comment>
<sequence length="394" mass="42032">FPIVFVGNSVNIGLSAGTMSAISRAIGRKDRVMSQNLGASAFLLSLCVISLLYVVGGAFAPNVLTLMGATPEIKPLSLGYLKYALPGLIVMGMAMMANNILRASGEAMLPSAIMISTAVFNIIIDPLLIFGLGPFPRMEVEGAALATLIANILGMAFGFFVVFYMRKAASFTSLNVQRLISYWRAILHVGFPAIWTNVIVPFSGLAATAIVARTLGTTEVAAFTVVSRIGMLALTLLYALSACIGAITGQNGGAGLTERVRATFVFCFKICVAWGLLVGAVLGIFAHTIPWVFTQDAEVVRLALPYFYIVPFTFAFYGFVFVSAAGFNALGRPRYGLIFTIIRSVILFVPFIWIGVTLFGMTGVFLGIASANIVSGLVAIAYTLKRAPMTVHEK</sequence>
<dbReference type="GO" id="GO:0042910">
    <property type="term" value="F:xenobiotic transmembrane transporter activity"/>
    <property type="evidence" value="ECO:0007669"/>
    <property type="project" value="InterPro"/>
</dbReference>
<dbReference type="AlphaFoldDB" id="A0A7C3FY98"/>
<proteinExistence type="predicted"/>
<evidence type="ECO:0000256" key="4">
    <source>
        <dbReference type="ARBA" id="ARBA00022692"/>
    </source>
</evidence>
<feature type="transmembrane region" description="Helical" evidence="7">
    <location>
        <begin position="144"/>
        <end position="164"/>
    </location>
</feature>
<keyword evidence="3" id="KW-1003">Cell membrane</keyword>
<protein>
    <submittedName>
        <fullName evidence="8">MATE family efflux transporter</fullName>
    </submittedName>
</protein>